<feature type="binding site" evidence="2">
    <location>
        <position position="293"/>
    </location>
    <ligand>
        <name>Zn(2+)</name>
        <dbReference type="ChEBI" id="CHEBI:29105"/>
    </ligand>
</feature>
<keyword evidence="2" id="KW-0479">Metal-binding</keyword>
<keyword evidence="2" id="KW-0963">Cytoplasm</keyword>
<comment type="subunit">
    <text evidence="2">Monomer. Associates with 30S ribosomal subunit, binds 16S rRNA.</text>
</comment>
<keyword evidence="6" id="KW-1185">Reference proteome</keyword>
<keyword evidence="2" id="KW-0694">RNA-binding</keyword>
<dbReference type="Proteomes" id="UP001595556">
    <property type="component" value="Unassembled WGS sequence"/>
</dbReference>
<feature type="region of interest" description="Disordered" evidence="3">
    <location>
        <begin position="217"/>
        <end position="243"/>
    </location>
</feature>
<feature type="compositionally biased region" description="Polar residues" evidence="3">
    <location>
        <begin position="217"/>
        <end position="230"/>
    </location>
</feature>
<evidence type="ECO:0000259" key="4">
    <source>
        <dbReference type="PROSITE" id="PS50936"/>
    </source>
</evidence>
<comment type="cofactor">
    <cofactor evidence="2">
        <name>Zn(2+)</name>
        <dbReference type="ChEBI" id="CHEBI:29105"/>
    </cofactor>
    <text evidence="2">Binds 1 zinc ion per subunit.</text>
</comment>
<dbReference type="EMBL" id="JBHRTI010000010">
    <property type="protein sequence ID" value="MFC3148900.1"/>
    <property type="molecule type" value="Genomic_DNA"/>
</dbReference>
<dbReference type="Gene3D" id="3.40.50.300">
    <property type="entry name" value="P-loop containing nucleotide triphosphate hydrolases"/>
    <property type="match status" value="1"/>
</dbReference>
<gene>
    <name evidence="2 5" type="primary">rsgA</name>
    <name evidence="5" type="ORF">ACFOEN_14830</name>
</gene>
<evidence type="ECO:0000313" key="5">
    <source>
        <dbReference type="EMBL" id="MFC3148900.1"/>
    </source>
</evidence>
<dbReference type="PROSITE" id="PS50936">
    <property type="entry name" value="ENGC_GTPASE"/>
    <property type="match status" value="1"/>
</dbReference>
<evidence type="ECO:0000313" key="6">
    <source>
        <dbReference type="Proteomes" id="UP001595556"/>
    </source>
</evidence>
<evidence type="ECO:0000256" key="1">
    <source>
        <dbReference type="ARBA" id="ARBA00022517"/>
    </source>
</evidence>
<feature type="binding site" evidence="2">
    <location>
        <position position="306"/>
    </location>
    <ligand>
        <name>Zn(2+)</name>
        <dbReference type="ChEBI" id="CHEBI:29105"/>
    </ligand>
</feature>
<reference evidence="6" key="1">
    <citation type="journal article" date="2019" name="Int. J. Syst. Evol. Microbiol.">
        <title>The Global Catalogue of Microorganisms (GCM) 10K type strain sequencing project: providing services to taxonomists for standard genome sequencing and annotation.</title>
        <authorList>
            <consortium name="The Broad Institute Genomics Platform"/>
            <consortium name="The Broad Institute Genome Sequencing Center for Infectious Disease"/>
            <person name="Wu L."/>
            <person name="Ma J."/>
        </authorList>
    </citation>
    <scope>NUCLEOTIDE SEQUENCE [LARGE SCALE GENOMIC DNA]</scope>
    <source>
        <strain evidence="6">KCTC 52168</strain>
    </source>
</reference>
<dbReference type="CDD" id="cd01854">
    <property type="entry name" value="YjeQ_EngC"/>
    <property type="match status" value="1"/>
</dbReference>
<keyword evidence="2" id="KW-0862">Zinc</keyword>
<protein>
    <recommendedName>
        <fullName evidence="2">Small ribosomal subunit biogenesis GTPase RsgA</fullName>
        <ecNumber evidence="2">3.6.1.-</ecNumber>
    </recommendedName>
</protein>
<keyword evidence="2" id="KW-0547">Nucleotide-binding</keyword>
<dbReference type="InterPro" id="IPR010914">
    <property type="entry name" value="RsgA_GTPase_dom"/>
</dbReference>
<name>A0ABV7H8U9_9BURK</name>
<dbReference type="InterPro" id="IPR027417">
    <property type="entry name" value="P-loop_NTPase"/>
</dbReference>
<feature type="binding site" evidence="2">
    <location>
        <position position="298"/>
    </location>
    <ligand>
        <name>Zn(2+)</name>
        <dbReference type="ChEBI" id="CHEBI:29105"/>
    </ligand>
</feature>
<keyword evidence="2" id="KW-0699">rRNA-binding</keyword>
<feature type="binding site" evidence="2">
    <location>
        <begin position="208"/>
        <end position="216"/>
    </location>
    <ligand>
        <name>GTP</name>
        <dbReference type="ChEBI" id="CHEBI:37565"/>
    </ligand>
</feature>
<feature type="domain" description="EngC GTPase" evidence="4">
    <location>
        <begin position="115"/>
        <end position="268"/>
    </location>
</feature>
<evidence type="ECO:0000256" key="3">
    <source>
        <dbReference type="SAM" id="MobiDB-lite"/>
    </source>
</evidence>
<accession>A0ABV7H8U9</accession>
<keyword evidence="1 2" id="KW-0690">Ribosome biogenesis</keyword>
<dbReference type="InterPro" id="IPR004881">
    <property type="entry name" value="Ribosome_biogen_GTPase_RsgA"/>
</dbReference>
<evidence type="ECO:0000256" key="2">
    <source>
        <dbReference type="HAMAP-Rule" id="MF_01820"/>
    </source>
</evidence>
<comment type="caution">
    <text evidence="5">The sequence shown here is derived from an EMBL/GenBank/DDBJ whole genome shotgun (WGS) entry which is preliminary data.</text>
</comment>
<comment type="subcellular location">
    <subcellularLocation>
        <location evidence="2">Cytoplasm</location>
    </subcellularLocation>
</comment>
<dbReference type="Pfam" id="PF03193">
    <property type="entry name" value="RsgA_GTPase"/>
    <property type="match status" value="1"/>
</dbReference>
<proteinExistence type="inferred from homology"/>
<dbReference type="PANTHER" id="PTHR32120">
    <property type="entry name" value="SMALL RIBOSOMAL SUBUNIT BIOGENESIS GTPASE RSGA"/>
    <property type="match status" value="1"/>
</dbReference>
<dbReference type="EC" id="3.6.1.-" evidence="2"/>
<feature type="binding site" evidence="2">
    <location>
        <begin position="154"/>
        <end position="157"/>
    </location>
    <ligand>
        <name>GTP</name>
        <dbReference type="ChEBI" id="CHEBI:37565"/>
    </ligand>
</feature>
<comment type="function">
    <text evidence="2">One of several proteins that assist in the late maturation steps of the functional core of the 30S ribosomal subunit. Helps release RbfA from mature subunits. May play a role in the assembly of ribosomal proteins into the subunit. Circularly permuted GTPase that catalyzes slow GTP hydrolysis, GTPase activity is stimulated by the 30S ribosomal subunit.</text>
</comment>
<keyword evidence="2" id="KW-0342">GTP-binding</keyword>
<dbReference type="PANTHER" id="PTHR32120:SF10">
    <property type="entry name" value="SMALL RIBOSOMAL SUBUNIT BIOGENESIS GTPASE RSGA"/>
    <property type="match status" value="1"/>
</dbReference>
<dbReference type="HAMAP" id="MF_01820">
    <property type="entry name" value="GTPase_RsgA"/>
    <property type="match status" value="1"/>
</dbReference>
<sequence>MTPEHFAKLARLGLNPAMARDLIALNPAADTQWPYCRVVEVHRETAVLHDGERSFSARPLPALLQRLAIAQRSLAVGDWVATAVPDGDSTPWIAAQVPPHNSITRRDGVRHTVVANIDCLLIVMGLDHDFNLRRLERYLAIAHTSQITPVIVLTKADAPVHPADEAIDAIRTRVPGHVEVLAVDGRDANVCARLAPWLGLSQTAVLMGSSGAGKSTLTNTLTGSATQDTGANRADDSRGRHTTTARSLHLTSVALGLGGCIIDTPGLRSLAPDADAEDVAASFEDVAQLALHCRFRDCEHKDEPGCAVRAALPADRLLNYHKLLREAARETRTPLQRQAERARWTAISKSTRAYMKLKGRGH</sequence>
<organism evidence="5 6">
    <name type="scientific">Piscinibacterium candidicorallinum</name>
    <dbReference type="NCBI Taxonomy" id="1793872"/>
    <lineage>
        <taxon>Bacteria</taxon>
        <taxon>Pseudomonadati</taxon>
        <taxon>Pseudomonadota</taxon>
        <taxon>Betaproteobacteria</taxon>
        <taxon>Burkholderiales</taxon>
        <taxon>Piscinibacterium</taxon>
    </lineage>
</organism>
<dbReference type="NCBIfam" id="TIGR00157">
    <property type="entry name" value="ribosome small subunit-dependent GTPase A"/>
    <property type="match status" value="1"/>
</dbReference>
<dbReference type="RefSeq" id="WP_377305252.1">
    <property type="nucleotide sequence ID" value="NZ_CP180191.1"/>
</dbReference>
<keyword evidence="2" id="KW-0378">Hydrolase</keyword>
<dbReference type="SUPFAM" id="SSF52540">
    <property type="entry name" value="P-loop containing nucleoside triphosphate hydrolases"/>
    <property type="match status" value="1"/>
</dbReference>
<comment type="similarity">
    <text evidence="2">Belongs to the TRAFAC class YlqF/YawG GTPase family. RsgA subfamily.</text>
</comment>
<feature type="binding site" evidence="2">
    <location>
        <position position="300"/>
    </location>
    <ligand>
        <name>Zn(2+)</name>
        <dbReference type="ChEBI" id="CHEBI:29105"/>
    </ligand>
</feature>
<dbReference type="Gene3D" id="1.10.40.50">
    <property type="entry name" value="Probable gtpase engc, domain 3"/>
    <property type="match status" value="1"/>
</dbReference>